<evidence type="ECO:0000313" key="1">
    <source>
        <dbReference type="EMBL" id="MFL0165248.1"/>
    </source>
</evidence>
<sequence length="54" mass="6247">MAKRINYDEFTVICNGAPSEQALMNYYSILIDFLVERYGTDPVRIALEELISEM</sequence>
<accession>A0ABW8S305</accession>
<organism evidence="1 2">
    <name type="scientific">Candidatus Clostridium helianthi</name>
    <dbReference type="NCBI Taxonomy" id="3381660"/>
    <lineage>
        <taxon>Bacteria</taxon>
        <taxon>Bacillati</taxon>
        <taxon>Bacillota</taxon>
        <taxon>Clostridia</taxon>
        <taxon>Eubacteriales</taxon>
        <taxon>Clostridiaceae</taxon>
        <taxon>Clostridium</taxon>
    </lineage>
</organism>
<name>A0ABW8S305_9CLOT</name>
<proteinExistence type="predicted"/>
<dbReference type="EMBL" id="JBJIAB010000009">
    <property type="protein sequence ID" value="MFL0165248.1"/>
    <property type="molecule type" value="Genomic_DNA"/>
</dbReference>
<dbReference type="Proteomes" id="UP001623600">
    <property type="component" value="Unassembled WGS sequence"/>
</dbReference>
<dbReference type="RefSeq" id="WP_406760984.1">
    <property type="nucleotide sequence ID" value="NZ_JBJIAB010000009.1"/>
</dbReference>
<reference evidence="1 2" key="1">
    <citation type="submission" date="2024-11" db="EMBL/GenBank/DDBJ databases">
        <authorList>
            <person name="Heng Y.C."/>
            <person name="Lim A.C.H."/>
            <person name="Lee J.K.Y."/>
            <person name="Kittelmann S."/>
        </authorList>
    </citation>
    <scope>NUCLEOTIDE SEQUENCE [LARGE SCALE GENOMIC DNA]</scope>
    <source>
        <strain evidence="1 2">WILCCON 0112</strain>
    </source>
</reference>
<keyword evidence="2" id="KW-1185">Reference proteome</keyword>
<protein>
    <submittedName>
        <fullName evidence="1">Uncharacterized protein</fullName>
    </submittedName>
</protein>
<comment type="caution">
    <text evidence="1">The sequence shown here is derived from an EMBL/GenBank/DDBJ whole genome shotgun (WGS) entry which is preliminary data.</text>
</comment>
<evidence type="ECO:0000313" key="2">
    <source>
        <dbReference type="Proteomes" id="UP001623600"/>
    </source>
</evidence>
<gene>
    <name evidence="1" type="ORF">ACJDTP_09235</name>
</gene>